<accession>A0ABY9S5D7</accession>
<organism evidence="1 2">
    <name type="scientific">Streptomyces roseicoloratus</name>
    <dbReference type="NCBI Taxonomy" id="2508722"/>
    <lineage>
        <taxon>Bacteria</taxon>
        <taxon>Bacillati</taxon>
        <taxon>Actinomycetota</taxon>
        <taxon>Actinomycetes</taxon>
        <taxon>Kitasatosporales</taxon>
        <taxon>Streptomycetaceae</taxon>
        <taxon>Streptomyces</taxon>
    </lineage>
</organism>
<sequence length="212" mass="23325">MIAQEADLPRRRKAARDRTQGLDAWLTGLSWDGPQAGAKGLKRKHHGKLPQDLQDAYGACEGRLAELLAVPSGTVPSTPAPETGEAPRPAGTKLSELAAVVRSLLEDTARNRAVLTWSAIRHRLNVELPHLHPDDQGQVLVLADADTPADEPLLSALVTTNQGDLHPLYRHVAYSLGRETPSGQDELHARWQLDVLRLYGIWKHHRPNDGRM</sequence>
<dbReference type="EMBL" id="CP133762">
    <property type="protein sequence ID" value="WMX49141.1"/>
    <property type="molecule type" value="Genomic_DNA"/>
</dbReference>
<reference evidence="1 2" key="1">
    <citation type="submission" date="2023-09" db="EMBL/GenBank/DDBJ databases">
        <title>Complete genome of Streptomyces roseicoloratus T14.</title>
        <authorList>
            <person name="Bashizi T."/>
            <person name="Kim M.-J."/>
            <person name="Lee G."/>
            <person name="Tagele S.B."/>
            <person name="Shin J.-H."/>
        </authorList>
    </citation>
    <scope>NUCLEOTIDE SEQUENCE [LARGE SCALE GENOMIC DNA]</scope>
    <source>
        <strain evidence="1 2">T14</strain>
    </source>
</reference>
<name>A0ABY9S5D7_9ACTN</name>
<dbReference type="Proteomes" id="UP001250858">
    <property type="component" value="Chromosome"/>
</dbReference>
<gene>
    <name evidence="1" type="ORF">RGF97_09530</name>
</gene>
<evidence type="ECO:0000313" key="2">
    <source>
        <dbReference type="Proteomes" id="UP001250858"/>
    </source>
</evidence>
<proteinExistence type="predicted"/>
<protein>
    <submittedName>
        <fullName evidence="1">Uncharacterized protein</fullName>
    </submittedName>
</protein>
<keyword evidence="2" id="KW-1185">Reference proteome</keyword>
<dbReference type="RefSeq" id="WP_164986367.1">
    <property type="nucleotide sequence ID" value="NZ_CP133762.1"/>
</dbReference>
<evidence type="ECO:0000313" key="1">
    <source>
        <dbReference type="EMBL" id="WMX49141.1"/>
    </source>
</evidence>